<dbReference type="Pfam" id="PF12697">
    <property type="entry name" value="Abhydrolase_6"/>
    <property type="match status" value="1"/>
</dbReference>
<proteinExistence type="predicted"/>
<dbReference type="Proteomes" id="UP001500037">
    <property type="component" value="Unassembled WGS sequence"/>
</dbReference>
<keyword evidence="3" id="KW-1185">Reference proteome</keyword>
<dbReference type="RefSeq" id="WP_344444956.1">
    <property type="nucleotide sequence ID" value="NZ_BAAALF010000137.1"/>
</dbReference>
<name>A0ABN1WTQ1_9ACTN</name>
<dbReference type="SUPFAM" id="SSF53474">
    <property type="entry name" value="alpha/beta-Hydrolases"/>
    <property type="match status" value="1"/>
</dbReference>
<reference evidence="2 3" key="1">
    <citation type="journal article" date="2019" name="Int. J. Syst. Evol. Microbiol.">
        <title>The Global Catalogue of Microorganisms (GCM) 10K type strain sequencing project: providing services to taxonomists for standard genome sequencing and annotation.</title>
        <authorList>
            <consortium name="The Broad Institute Genomics Platform"/>
            <consortium name="The Broad Institute Genome Sequencing Center for Infectious Disease"/>
            <person name="Wu L."/>
            <person name="Ma J."/>
        </authorList>
    </citation>
    <scope>NUCLEOTIDE SEQUENCE [LARGE SCALE GENOMIC DNA]</scope>
    <source>
        <strain evidence="2 3">JCM 13004</strain>
    </source>
</reference>
<dbReference type="EMBL" id="BAAALF010000137">
    <property type="protein sequence ID" value="GAA1260046.1"/>
    <property type="molecule type" value="Genomic_DNA"/>
</dbReference>
<accession>A0ABN1WTQ1</accession>
<dbReference type="InterPro" id="IPR000073">
    <property type="entry name" value="AB_hydrolase_1"/>
</dbReference>
<feature type="domain" description="AB hydrolase-1" evidence="1">
    <location>
        <begin position="18"/>
        <end position="206"/>
    </location>
</feature>
<evidence type="ECO:0000313" key="2">
    <source>
        <dbReference type="EMBL" id="GAA1260046.1"/>
    </source>
</evidence>
<dbReference type="Gene3D" id="3.40.50.1820">
    <property type="entry name" value="alpha/beta hydrolase"/>
    <property type="match status" value="1"/>
</dbReference>
<dbReference type="InterPro" id="IPR029058">
    <property type="entry name" value="AB_hydrolase_fold"/>
</dbReference>
<protein>
    <recommendedName>
        <fullName evidence="1">AB hydrolase-1 domain-containing protein</fullName>
    </recommendedName>
</protein>
<gene>
    <name evidence="2" type="ORF">GCM10009665_57550</name>
</gene>
<evidence type="ECO:0000259" key="1">
    <source>
        <dbReference type="Pfam" id="PF12697"/>
    </source>
</evidence>
<sequence>MAAAVWWPVRPSEVRGVVLVLHGGQVENTAPARPWHPAAVRMRGFVRPVARATAAGGAAVGLVRYRYRGWNGERADAARDVTTALDAVAAELGPVPVVLLGHSMGGRAALRAAGQPTVTGVLALAPWCPPQDPVEQLAGRTLVTVHGDRDRVTDPAHTRELAARARAVGASVAGIEVVAADHAMLHRSRDWHRAAAQLSAALLGLAEPAPEVAAALALRGDTAQGLRIALPHGTWSPQPVG</sequence>
<comment type="caution">
    <text evidence="2">The sequence shown here is derived from an EMBL/GenBank/DDBJ whole genome shotgun (WGS) entry which is preliminary data.</text>
</comment>
<organism evidence="2 3">
    <name type="scientific">Kitasatospora nipponensis</name>
    <dbReference type="NCBI Taxonomy" id="258049"/>
    <lineage>
        <taxon>Bacteria</taxon>
        <taxon>Bacillati</taxon>
        <taxon>Actinomycetota</taxon>
        <taxon>Actinomycetes</taxon>
        <taxon>Kitasatosporales</taxon>
        <taxon>Streptomycetaceae</taxon>
        <taxon>Kitasatospora</taxon>
    </lineage>
</organism>
<evidence type="ECO:0000313" key="3">
    <source>
        <dbReference type="Proteomes" id="UP001500037"/>
    </source>
</evidence>